<feature type="transmembrane region" description="Helical" evidence="1">
    <location>
        <begin position="219"/>
        <end position="241"/>
    </location>
</feature>
<feature type="transmembrane region" description="Helical" evidence="1">
    <location>
        <begin position="247"/>
        <end position="265"/>
    </location>
</feature>
<dbReference type="RefSeq" id="WP_139375251.1">
    <property type="nucleotide sequence ID" value="NZ_FUZF01000006.1"/>
</dbReference>
<dbReference type="AlphaFoldDB" id="A0A1T5D875"/>
<feature type="transmembrane region" description="Helical" evidence="1">
    <location>
        <begin position="112"/>
        <end position="133"/>
    </location>
</feature>
<protein>
    <recommendedName>
        <fullName evidence="4">Cytochrome C and Quinol oxidase polypeptide I</fullName>
    </recommendedName>
</protein>
<feature type="transmembrane region" description="Helical" evidence="1">
    <location>
        <begin position="48"/>
        <end position="73"/>
    </location>
</feature>
<dbReference type="InterPro" id="IPR036927">
    <property type="entry name" value="Cyt_c_oxase-like_su1_sf"/>
</dbReference>
<feature type="transmembrane region" description="Helical" evidence="1">
    <location>
        <begin position="285"/>
        <end position="304"/>
    </location>
</feature>
<evidence type="ECO:0000313" key="3">
    <source>
        <dbReference type="Proteomes" id="UP000190150"/>
    </source>
</evidence>
<feature type="transmembrane region" description="Helical" evidence="1">
    <location>
        <begin position="396"/>
        <end position="414"/>
    </location>
</feature>
<dbReference type="OrthoDB" id="5245199at2"/>
<gene>
    <name evidence="2" type="ORF">SAMN05660841_01830</name>
</gene>
<accession>A0A1T5D875</accession>
<dbReference type="SUPFAM" id="SSF81442">
    <property type="entry name" value="Cytochrome c oxidase subunit I-like"/>
    <property type="match status" value="1"/>
</dbReference>
<feature type="transmembrane region" description="Helical" evidence="1">
    <location>
        <begin position="370"/>
        <end position="390"/>
    </location>
</feature>
<keyword evidence="3" id="KW-1185">Reference proteome</keyword>
<feature type="transmembrane region" description="Helical" evidence="1">
    <location>
        <begin position="12"/>
        <end position="36"/>
    </location>
</feature>
<proteinExistence type="predicted"/>
<dbReference type="STRING" id="1513896.SAMN05660841_01830"/>
<keyword evidence="1" id="KW-0472">Membrane</keyword>
<reference evidence="3" key="1">
    <citation type="submission" date="2017-02" db="EMBL/GenBank/DDBJ databases">
        <authorList>
            <person name="Varghese N."/>
            <person name="Submissions S."/>
        </authorList>
    </citation>
    <scope>NUCLEOTIDE SEQUENCE [LARGE SCALE GENOMIC DNA]</scope>
    <source>
        <strain evidence="3">DSM 24091</strain>
    </source>
</reference>
<evidence type="ECO:0008006" key="4">
    <source>
        <dbReference type="Google" id="ProtNLM"/>
    </source>
</evidence>
<sequence>MADLFVQQAPKSLAVLPFYVAAAVFFLGWTILLFISSAELTGHHFNPHILAIVHAIVLGWGTMIIFGAVYQLLPVLCEHDLYSCKLAFISFVTLLIGTIILVYCFWKFQIGTLLIIAGSIVVLSAFCYLYNVCATIIGSTKTTRYQYFMISSAIWLLLTTTAGLLLAINLSHNFIPRDHIDLLKLHAHAGIVGWFLQLICGVGAKLIPMFLLGKTKKDYLLHTALALQNTGLVLFIVHAYFKQIDAIALLYIILIIVGTLLWGRYIWEAIKSRIRKKTDLLMKQAIYSLCIKLLAVTALGITFMSSHTKWVSLYGTLVFLGWITGIIISKTFKTLPFIVWNNHYKDVHGNARIPLPKNLYSEKLVKLQTYLFAIALVLLCIALIFNQVWLLRLATALWVALASLYCFNVGKIVFHQSKVKPWRSP</sequence>
<feature type="transmembrane region" description="Helical" evidence="1">
    <location>
        <begin position="145"/>
        <end position="168"/>
    </location>
</feature>
<keyword evidence="1" id="KW-1133">Transmembrane helix</keyword>
<name>A0A1T5D875_9SPHI</name>
<feature type="transmembrane region" description="Helical" evidence="1">
    <location>
        <begin position="85"/>
        <end position="106"/>
    </location>
</feature>
<dbReference type="Proteomes" id="UP000190150">
    <property type="component" value="Unassembled WGS sequence"/>
</dbReference>
<keyword evidence="1" id="KW-0812">Transmembrane</keyword>
<feature type="transmembrane region" description="Helical" evidence="1">
    <location>
        <begin position="188"/>
        <end position="207"/>
    </location>
</feature>
<evidence type="ECO:0000313" key="2">
    <source>
        <dbReference type="EMBL" id="SKB67875.1"/>
    </source>
</evidence>
<evidence type="ECO:0000256" key="1">
    <source>
        <dbReference type="SAM" id="Phobius"/>
    </source>
</evidence>
<dbReference type="Gene3D" id="1.20.210.10">
    <property type="entry name" value="Cytochrome c oxidase-like, subunit I domain"/>
    <property type="match status" value="2"/>
</dbReference>
<dbReference type="EMBL" id="FUZF01000006">
    <property type="protein sequence ID" value="SKB67875.1"/>
    <property type="molecule type" value="Genomic_DNA"/>
</dbReference>
<organism evidence="2 3">
    <name type="scientific">Sphingobacterium nematocida</name>
    <dbReference type="NCBI Taxonomy" id="1513896"/>
    <lineage>
        <taxon>Bacteria</taxon>
        <taxon>Pseudomonadati</taxon>
        <taxon>Bacteroidota</taxon>
        <taxon>Sphingobacteriia</taxon>
        <taxon>Sphingobacteriales</taxon>
        <taxon>Sphingobacteriaceae</taxon>
        <taxon>Sphingobacterium</taxon>
    </lineage>
</organism>